<name>A0A9X2HUM1_9SPHN</name>
<gene>
    <name evidence="7" type="ORF">M9979_02945</name>
</gene>
<comment type="caution">
    <text evidence="7">The sequence shown here is derived from an EMBL/GenBank/DDBJ whole genome shotgun (WGS) entry which is preliminary data.</text>
</comment>
<evidence type="ECO:0000313" key="7">
    <source>
        <dbReference type="EMBL" id="MCP3733834.1"/>
    </source>
</evidence>
<dbReference type="RefSeq" id="WP_254287846.1">
    <property type="nucleotide sequence ID" value="NZ_JAMLDY010000003.1"/>
</dbReference>
<keyword evidence="4" id="KW-0964">Secreted</keyword>
<dbReference type="Gene3D" id="3.30.870.10">
    <property type="entry name" value="Endonuclease Chain A"/>
    <property type="match status" value="1"/>
</dbReference>
<evidence type="ECO:0000259" key="6">
    <source>
        <dbReference type="PROSITE" id="PS50035"/>
    </source>
</evidence>
<evidence type="ECO:0000313" key="8">
    <source>
        <dbReference type="Proteomes" id="UP001139486"/>
    </source>
</evidence>
<comment type="subcellular location">
    <subcellularLocation>
        <location evidence="2">Secreted</location>
    </subcellularLocation>
</comment>
<evidence type="ECO:0000256" key="3">
    <source>
        <dbReference type="ARBA" id="ARBA00018392"/>
    </source>
</evidence>
<dbReference type="InterPro" id="IPR025202">
    <property type="entry name" value="PLD-like_dom"/>
</dbReference>
<organism evidence="7 8">
    <name type="scientific">Sphingomonas liriopis</name>
    <dbReference type="NCBI Taxonomy" id="2949094"/>
    <lineage>
        <taxon>Bacteria</taxon>
        <taxon>Pseudomonadati</taxon>
        <taxon>Pseudomonadota</taxon>
        <taxon>Alphaproteobacteria</taxon>
        <taxon>Sphingomonadales</taxon>
        <taxon>Sphingomonadaceae</taxon>
        <taxon>Sphingomonas</taxon>
    </lineage>
</organism>
<dbReference type="SUPFAM" id="SSF56024">
    <property type="entry name" value="Phospholipase D/nuclease"/>
    <property type="match status" value="1"/>
</dbReference>
<dbReference type="Proteomes" id="UP001139486">
    <property type="component" value="Unassembled WGS sequence"/>
</dbReference>
<evidence type="ECO:0000256" key="1">
    <source>
        <dbReference type="ARBA" id="ARBA00003145"/>
    </source>
</evidence>
<dbReference type="InterPro" id="IPR059166">
    <property type="entry name" value="PLD-like_cat"/>
</dbReference>
<dbReference type="GO" id="GO:0006793">
    <property type="term" value="P:phosphorus metabolic process"/>
    <property type="evidence" value="ECO:0007669"/>
    <property type="project" value="UniProtKB-ARBA"/>
</dbReference>
<evidence type="ECO:0000256" key="2">
    <source>
        <dbReference type="ARBA" id="ARBA00004613"/>
    </source>
</evidence>
<feature type="domain" description="PLD phosphodiesterase" evidence="6">
    <location>
        <begin position="78"/>
        <end position="104"/>
    </location>
</feature>
<dbReference type="PROSITE" id="PS50035">
    <property type="entry name" value="PLD"/>
    <property type="match status" value="1"/>
</dbReference>
<dbReference type="CDD" id="cd09176">
    <property type="entry name" value="PLDc_unchar6"/>
    <property type="match status" value="1"/>
</dbReference>
<comment type="function">
    <text evidence="1">Could be a virulence factor.</text>
</comment>
<protein>
    <recommendedName>
        <fullName evidence="3">Phospholipase D</fullName>
    </recommendedName>
    <alternativeName>
        <fullName evidence="5">Choline phosphatase</fullName>
    </alternativeName>
</protein>
<dbReference type="GO" id="GO:0005576">
    <property type="term" value="C:extracellular region"/>
    <property type="evidence" value="ECO:0007669"/>
    <property type="project" value="UniProtKB-SubCell"/>
</dbReference>
<accession>A0A9X2HUM1</accession>
<reference evidence="7" key="1">
    <citation type="submission" date="2022-05" db="EMBL/GenBank/DDBJ databases">
        <title>Sphingomonas sp. strain RP10 Genome sequencing and assembly.</title>
        <authorList>
            <person name="Kim I."/>
        </authorList>
    </citation>
    <scope>NUCLEOTIDE SEQUENCE</scope>
    <source>
        <strain evidence="7">RP10</strain>
    </source>
</reference>
<dbReference type="GO" id="GO:0003824">
    <property type="term" value="F:catalytic activity"/>
    <property type="evidence" value="ECO:0007669"/>
    <property type="project" value="InterPro"/>
</dbReference>
<dbReference type="AlphaFoldDB" id="A0A9X2HUM1"/>
<proteinExistence type="predicted"/>
<keyword evidence="8" id="KW-1185">Reference proteome</keyword>
<evidence type="ECO:0000256" key="4">
    <source>
        <dbReference type="ARBA" id="ARBA00022525"/>
    </source>
</evidence>
<sequence>MRRDGDILLAHVAAATRQLILCAPFIKAAVLRRLLAAMNPDVGVCVVTRWHADEVAAGVSDLETFDIVAARPGSELRLIDRLHAKLYLADDRALVGSANLTATALGWCDRSNLEILLEAGTGDPSIARCVEEAAAARLATAEERDRIASEAASLKVPRSVEATEVDEARATNWMPRLAAPARLYQVYNGLGADRLTAASLEAARHDLEALAILPGLSEPAFRAAVSTSLTTMPVLAAILAAVDGDLGDEDAVAMIAALPGESTMEPELQWVVVRDWMTHFLGDTLEIAPRSYVTRRKPRPMR</sequence>
<dbReference type="Pfam" id="PF13091">
    <property type="entry name" value="PLDc_2"/>
    <property type="match status" value="1"/>
</dbReference>
<dbReference type="EMBL" id="JAMLDY010000003">
    <property type="protein sequence ID" value="MCP3733834.1"/>
    <property type="molecule type" value="Genomic_DNA"/>
</dbReference>
<evidence type="ECO:0000256" key="5">
    <source>
        <dbReference type="ARBA" id="ARBA00029594"/>
    </source>
</evidence>
<dbReference type="InterPro" id="IPR001736">
    <property type="entry name" value="PLipase_D/transphosphatidylase"/>
</dbReference>